<organism evidence="5 6">
    <name type="scientific">Paenibacillus bovis</name>
    <dbReference type="NCBI Taxonomy" id="1616788"/>
    <lineage>
        <taxon>Bacteria</taxon>
        <taxon>Bacillati</taxon>
        <taxon>Bacillota</taxon>
        <taxon>Bacilli</taxon>
        <taxon>Bacillales</taxon>
        <taxon>Paenibacillaceae</taxon>
        <taxon>Paenibacillus</taxon>
    </lineage>
</organism>
<dbReference type="SUPFAM" id="SSF46785">
    <property type="entry name" value="Winged helix' DNA-binding domain"/>
    <property type="match status" value="1"/>
</dbReference>
<keyword evidence="6" id="KW-1185">Reference proteome</keyword>
<dbReference type="GO" id="GO:0003677">
    <property type="term" value="F:DNA binding"/>
    <property type="evidence" value="ECO:0007669"/>
    <property type="project" value="UniProtKB-KW"/>
</dbReference>
<evidence type="ECO:0000313" key="5">
    <source>
        <dbReference type="EMBL" id="ANF96689.1"/>
    </source>
</evidence>
<dbReference type="PROSITE" id="PS50949">
    <property type="entry name" value="HTH_GNTR"/>
    <property type="match status" value="1"/>
</dbReference>
<dbReference type="PANTHER" id="PTHR44846">
    <property type="entry name" value="MANNOSYL-D-GLYCERATE TRANSPORT/METABOLISM SYSTEM REPRESSOR MNGR-RELATED"/>
    <property type="match status" value="1"/>
</dbReference>
<dbReference type="SMART" id="SM00345">
    <property type="entry name" value="HTH_GNTR"/>
    <property type="match status" value="1"/>
</dbReference>
<dbReference type="Proteomes" id="UP000078148">
    <property type="component" value="Chromosome"/>
</dbReference>
<protein>
    <submittedName>
        <fullName evidence="5">GntR family transcriptional regulator</fullName>
    </submittedName>
</protein>
<dbReference type="EMBL" id="CP013023">
    <property type="protein sequence ID" value="ANF96689.1"/>
    <property type="molecule type" value="Genomic_DNA"/>
</dbReference>
<dbReference type="InterPro" id="IPR000524">
    <property type="entry name" value="Tscrpt_reg_HTH_GntR"/>
</dbReference>
<name>A0A172ZGM5_9BACL</name>
<sequence>MGSNTDNLSRGKRPLYISVYDELFKQIMNGTLPAGSRLPSEPELAKRFEVSRMTLRQALALLQDDGLVKSYHGKGNFVTGATHRDASLGLEKLGNPLYKCHTETIDRVELKFRLDLESDYTQEVLGRRAAAVVAAERWYWSDEQIVAYAFTFLAIEAVSELGMDLQNEPLLLDTLEHGVYDLASSSLIEVKRASAAPVSVHKYKMDIGEGCDLLLESVHINEQYPVLYNKYYIPRQYSSIRIRASK</sequence>
<dbReference type="PANTHER" id="PTHR44846:SF1">
    <property type="entry name" value="MANNOSYL-D-GLYCERATE TRANSPORT_METABOLISM SYSTEM REPRESSOR MNGR-RELATED"/>
    <property type="match status" value="1"/>
</dbReference>
<evidence type="ECO:0000256" key="2">
    <source>
        <dbReference type="ARBA" id="ARBA00023125"/>
    </source>
</evidence>
<dbReference type="InterPro" id="IPR036390">
    <property type="entry name" value="WH_DNA-bd_sf"/>
</dbReference>
<proteinExistence type="predicted"/>
<dbReference type="GO" id="GO:0045892">
    <property type="term" value="P:negative regulation of DNA-templated transcription"/>
    <property type="evidence" value="ECO:0007669"/>
    <property type="project" value="TreeGrafter"/>
</dbReference>
<evidence type="ECO:0000313" key="6">
    <source>
        <dbReference type="Proteomes" id="UP000078148"/>
    </source>
</evidence>
<dbReference type="CDD" id="cd07377">
    <property type="entry name" value="WHTH_GntR"/>
    <property type="match status" value="1"/>
</dbReference>
<gene>
    <name evidence="5" type="ORF">AR543_12155</name>
</gene>
<evidence type="ECO:0000256" key="3">
    <source>
        <dbReference type="ARBA" id="ARBA00023163"/>
    </source>
</evidence>
<reference evidence="6" key="1">
    <citation type="submission" date="2015-10" db="EMBL/GenBank/DDBJ databases">
        <title>Genome of Paenibacillus bovis sp. nov.</title>
        <authorList>
            <person name="Wu Z."/>
            <person name="Gao C."/>
            <person name="Liu Z."/>
            <person name="Zheng H."/>
        </authorList>
    </citation>
    <scope>NUCLEOTIDE SEQUENCE [LARGE SCALE GENOMIC DNA]</scope>
    <source>
        <strain evidence="6">BD3526</strain>
    </source>
</reference>
<dbReference type="STRING" id="1616788.AR543_12155"/>
<dbReference type="Pfam" id="PF00392">
    <property type="entry name" value="GntR"/>
    <property type="match status" value="1"/>
</dbReference>
<dbReference type="OrthoDB" id="9815017at2"/>
<dbReference type="KEGG" id="pbv:AR543_12155"/>
<dbReference type="InterPro" id="IPR036388">
    <property type="entry name" value="WH-like_DNA-bd_sf"/>
</dbReference>
<dbReference type="RefSeq" id="WP_060534764.1">
    <property type="nucleotide sequence ID" value="NZ_CP013023.1"/>
</dbReference>
<keyword evidence="2" id="KW-0238">DNA-binding</keyword>
<keyword evidence="1" id="KW-0805">Transcription regulation</keyword>
<dbReference type="AlphaFoldDB" id="A0A172ZGM5"/>
<accession>A0A172ZGM5</accession>
<evidence type="ECO:0000256" key="1">
    <source>
        <dbReference type="ARBA" id="ARBA00023015"/>
    </source>
</evidence>
<feature type="domain" description="HTH gntR-type" evidence="4">
    <location>
        <begin position="13"/>
        <end position="81"/>
    </location>
</feature>
<reference evidence="5 6" key="2">
    <citation type="journal article" date="2016" name="Int. J. Syst. Evol. Microbiol.">
        <title>Paenibacillus bovis sp. nov., isolated from raw yak (Bos grunniens) milk.</title>
        <authorList>
            <person name="Gao C."/>
            <person name="Han J."/>
            <person name="Liu Z."/>
            <person name="Xu X."/>
            <person name="Hang F."/>
            <person name="Wu Z."/>
        </authorList>
    </citation>
    <scope>NUCLEOTIDE SEQUENCE [LARGE SCALE GENOMIC DNA]</scope>
    <source>
        <strain evidence="5 6">BD3526</strain>
    </source>
</reference>
<dbReference type="PRINTS" id="PR00035">
    <property type="entry name" value="HTHGNTR"/>
</dbReference>
<dbReference type="InterPro" id="IPR028978">
    <property type="entry name" value="Chorismate_lyase_/UTRA_dom_sf"/>
</dbReference>
<dbReference type="SUPFAM" id="SSF64288">
    <property type="entry name" value="Chorismate lyase-like"/>
    <property type="match status" value="1"/>
</dbReference>
<keyword evidence="3" id="KW-0804">Transcription</keyword>
<evidence type="ECO:0000259" key="4">
    <source>
        <dbReference type="PROSITE" id="PS50949"/>
    </source>
</evidence>
<dbReference type="Gene3D" id="1.10.10.10">
    <property type="entry name" value="Winged helix-like DNA-binding domain superfamily/Winged helix DNA-binding domain"/>
    <property type="match status" value="1"/>
</dbReference>
<dbReference type="GO" id="GO:0003700">
    <property type="term" value="F:DNA-binding transcription factor activity"/>
    <property type="evidence" value="ECO:0007669"/>
    <property type="project" value="InterPro"/>
</dbReference>
<dbReference type="InterPro" id="IPR050679">
    <property type="entry name" value="Bact_HTH_transcr_reg"/>
</dbReference>